<evidence type="ECO:0000313" key="3">
    <source>
        <dbReference type="Proteomes" id="UP000604825"/>
    </source>
</evidence>
<dbReference type="EMBL" id="CAJGYO010000016">
    <property type="protein sequence ID" value="CAD6271555.1"/>
    <property type="molecule type" value="Genomic_DNA"/>
</dbReference>
<evidence type="ECO:0000313" key="2">
    <source>
        <dbReference type="EMBL" id="CAD6271555.1"/>
    </source>
</evidence>
<comment type="caution">
    <text evidence="2">The sequence shown here is derived from an EMBL/GenBank/DDBJ whole genome shotgun (WGS) entry which is preliminary data.</text>
</comment>
<organism evidence="2 3">
    <name type="scientific">Miscanthus lutarioriparius</name>
    <dbReference type="NCBI Taxonomy" id="422564"/>
    <lineage>
        <taxon>Eukaryota</taxon>
        <taxon>Viridiplantae</taxon>
        <taxon>Streptophyta</taxon>
        <taxon>Embryophyta</taxon>
        <taxon>Tracheophyta</taxon>
        <taxon>Spermatophyta</taxon>
        <taxon>Magnoliopsida</taxon>
        <taxon>Liliopsida</taxon>
        <taxon>Poales</taxon>
        <taxon>Poaceae</taxon>
        <taxon>PACMAD clade</taxon>
        <taxon>Panicoideae</taxon>
        <taxon>Andropogonodae</taxon>
        <taxon>Andropogoneae</taxon>
        <taxon>Saccharinae</taxon>
        <taxon>Miscanthus</taxon>
    </lineage>
</organism>
<accession>A0A811RP23</accession>
<feature type="compositionally biased region" description="Basic and acidic residues" evidence="1">
    <location>
        <begin position="19"/>
        <end position="51"/>
    </location>
</feature>
<keyword evidence="3" id="KW-1185">Reference proteome</keyword>
<dbReference type="AlphaFoldDB" id="A0A811RP23"/>
<gene>
    <name evidence="2" type="ORF">NCGR_LOCUS54841</name>
</gene>
<proteinExistence type="predicted"/>
<feature type="region of interest" description="Disordered" evidence="1">
    <location>
        <begin position="1"/>
        <end position="72"/>
    </location>
</feature>
<dbReference type="Proteomes" id="UP000604825">
    <property type="component" value="Unassembled WGS sequence"/>
</dbReference>
<reference evidence="2" key="1">
    <citation type="submission" date="2020-10" db="EMBL/GenBank/DDBJ databases">
        <authorList>
            <person name="Han B."/>
            <person name="Lu T."/>
            <person name="Zhao Q."/>
            <person name="Huang X."/>
            <person name="Zhao Y."/>
        </authorList>
    </citation>
    <scope>NUCLEOTIDE SEQUENCE</scope>
</reference>
<name>A0A811RP23_9POAL</name>
<sequence>MSTACSEEQRRREKRNRKQREYRARIRAQETSEQREERNKRQREYQRDYRARRNAQTTAPPNAPDHPAVQYPTYGTTTSAVLQPINEGYFSVPNMNSIDVNMTPCTSIQGVQESPFQTGISEIFTGPTSVQDKENQTPCDASEWLRRNDNYIRPRQQVCGDIAMESSAQMVQDLSETITGIL</sequence>
<evidence type="ECO:0000256" key="1">
    <source>
        <dbReference type="SAM" id="MobiDB-lite"/>
    </source>
</evidence>
<protein>
    <submittedName>
        <fullName evidence="2">Uncharacterized protein</fullName>
    </submittedName>
</protein>